<dbReference type="OrthoDB" id="5594013at2759"/>
<dbReference type="AlphaFoldDB" id="A0A139AIR9"/>
<sequence length="268" mass="28953">MSCQINALGKYFGNLGNVTLIAGDLVKKFDVTSLLPSTDVVVSGDRDPSSYPFDTYEAQFVVFAVDGPFNSATAKTIPLGLNFFGLVGSYYANADVGQLENEADGLFAYGVTLTVGRSVTTKFFSLVTGAIMWGLTLAYGLVSTNIRYKGRKLEVPFVALGAALLFAMPNIRNAAPNTPPIGTQMDMATIFFAIVVIGGCLIVNIFRAVYEWAPPAAPKPAEKSAPEKIPDPRRPSSIAWYKEGLLRIRISTMVRKSSTCPSITRTRQ</sequence>
<dbReference type="Proteomes" id="UP000070544">
    <property type="component" value="Unassembled WGS sequence"/>
</dbReference>
<feature type="transmembrane region" description="Helical" evidence="1">
    <location>
        <begin position="153"/>
        <end position="171"/>
    </location>
</feature>
<keyword evidence="1" id="KW-0472">Membrane</keyword>
<dbReference type="OMA" id="LMLIMAY"/>
<keyword evidence="3" id="KW-1185">Reference proteome</keyword>
<keyword evidence="1" id="KW-0812">Transmembrane</keyword>
<dbReference type="Pfam" id="PF14494">
    <property type="entry name" value="DUF4436"/>
    <property type="match status" value="1"/>
</dbReference>
<evidence type="ECO:0000313" key="3">
    <source>
        <dbReference type="Proteomes" id="UP000070544"/>
    </source>
</evidence>
<proteinExistence type="predicted"/>
<reference evidence="2 3" key="1">
    <citation type="journal article" date="2015" name="Genome Biol. Evol.">
        <title>Phylogenomic analyses indicate that early fungi evolved digesting cell walls of algal ancestors of land plants.</title>
        <authorList>
            <person name="Chang Y."/>
            <person name="Wang S."/>
            <person name="Sekimoto S."/>
            <person name="Aerts A.L."/>
            <person name="Choi C."/>
            <person name="Clum A."/>
            <person name="LaButti K.M."/>
            <person name="Lindquist E.A."/>
            <person name="Yee Ngan C."/>
            <person name="Ohm R.A."/>
            <person name="Salamov A.A."/>
            <person name="Grigoriev I.V."/>
            <person name="Spatafora J.W."/>
            <person name="Berbee M.L."/>
        </authorList>
    </citation>
    <scope>NUCLEOTIDE SEQUENCE [LARGE SCALE GENOMIC DNA]</scope>
    <source>
        <strain evidence="2 3">JEL478</strain>
    </source>
</reference>
<keyword evidence="1" id="KW-1133">Transmembrane helix</keyword>
<name>A0A139AIR9_GONPJ</name>
<gene>
    <name evidence="2" type="ORF">M427DRAFT_31094</name>
</gene>
<organism evidence="2 3">
    <name type="scientific">Gonapodya prolifera (strain JEL478)</name>
    <name type="common">Monoblepharis prolifera</name>
    <dbReference type="NCBI Taxonomy" id="1344416"/>
    <lineage>
        <taxon>Eukaryota</taxon>
        <taxon>Fungi</taxon>
        <taxon>Fungi incertae sedis</taxon>
        <taxon>Chytridiomycota</taxon>
        <taxon>Chytridiomycota incertae sedis</taxon>
        <taxon>Monoblepharidomycetes</taxon>
        <taxon>Monoblepharidales</taxon>
        <taxon>Gonapodyaceae</taxon>
        <taxon>Gonapodya</taxon>
    </lineage>
</organism>
<feature type="transmembrane region" description="Helical" evidence="1">
    <location>
        <begin position="123"/>
        <end position="141"/>
    </location>
</feature>
<dbReference type="STRING" id="1344416.A0A139AIR9"/>
<evidence type="ECO:0000256" key="1">
    <source>
        <dbReference type="SAM" id="Phobius"/>
    </source>
</evidence>
<evidence type="ECO:0000313" key="2">
    <source>
        <dbReference type="EMBL" id="KXS16696.1"/>
    </source>
</evidence>
<feature type="transmembrane region" description="Helical" evidence="1">
    <location>
        <begin position="191"/>
        <end position="210"/>
    </location>
</feature>
<protein>
    <submittedName>
        <fullName evidence="2">Uncharacterized protein</fullName>
    </submittedName>
</protein>
<accession>A0A139AIR9</accession>
<dbReference type="InterPro" id="IPR027948">
    <property type="entry name" value="DUF4436"/>
</dbReference>
<dbReference type="EMBL" id="KQ965751">
    <property type="protein sequence ID" value="KXS16696.1"/>
    <property type="molecule type" value="Genomic_DNA"/>
</dbReference>